<gene>
    <name evidence="1" type="ORF">RLDS_16040</name>
</gene>
<dbReference type="PATRIC" id="fig|1331060.3.peg.3076"/>
<dbReference type="EMBL" id="ATDP01000097">
    <property type="protein sequence ID" value="EQB13247.1"/>
    <property type="molecule type" value="Genomic_DNA"/>
</dbReference>
<dbReference type="eggNOG" id="ENOG5031143">
    <property type="taxonomic scope" value="Bacteria"/>
</dbReference>
<evidence type="ECO:0000313" key="2">
    <source>
        <dbReference type="Proteomes" id="UP000015531"/>
    </source>
</evidence>
<sequence length="178" mass="20605">MARRNRTKIRKIRAVVAYVPPVDATPERLAKGDDSEFVDPALIDPREQPIGRVRRFRSSTLDRLHKAGQLNWHQWYAGECYRNAHARAALAPSVTASYGERTTVGECSYGLARTEAQVRARQFVRQCREQIPFEMRGFMDRLLIHDDLPRYGGRQYYRSLAQIRDTLDALAFYMRICA</sequence>
<evidence type="ECO:0000313" key="1">
    <source>
        <dbReference type="EMBL" id="EQB13247.1"/>
    </source>
</evidence>
<proteinExistence type="predicted"/>
<keyword evidence="2" id="KW-1185">Reference proteome</keyword>
<dbReference type="AlphaFoldDB" id="T0HJQ7"/>
<comment type="caution">
    <text evidence="1">The sequence shown here is derived from an EMBL/GenBank/DDBJ whole genome shotgun (WGS) entry which is preliminary data.</text>
</comment>
<dbReference type="RefSeq" id="WP_021226823.1">
    <property type="nucleotide sequence ID" value="NZ_ATDP01000097.1"/>
</dbReference>
<accession>T0HJQ7</accession>
<name>T0HJQ7_9SPHN</name>
<reference evidence="1 2" key="1">
    <citation type="journal article" date="2013" name="Genome Announc.">
        <title>Draft Genome Sequence of Sphingobium lactosutens Strain DS20T, Isolated from a Hexachlorocyclohexane Dumpsite.</title>
        <authorList>
            <person name="Kumar R."/>
            <person name="Dwivedi V."/>
            <person name="Negi V."/>
            <person name="Khurana J.P."/>
            <person name="Lal R."/>
        </authorList>
    </citation>
    <scope>NUCLEOTIDE SEQUENCE [LARGE SCALE GENOMIC DNA]</scope>
    <source>
        <strain evidence="1 2">DS20</strain>
    </source>
</reference>
<dbReference type="OrthoDB" id="9950176at2"/>
<protein>
    <submittedName>
        <fullName evidence="1">Uncharacterized protein</fullName>
    </submittedName>
</protein>
<organism evidence="1 2">
    <name type="scientific">Sphingobium lactosutens DS20</name>
    <dbReference type="NCBI Taxonomy" id="1331060"/>
    <lineage>
        <taxon>Bacteria</taxon>
        <taxon>Pseudomonadati</taxon>
        <taxon>Pseudomonadota</taxon>
        <taxon>Alphaproteobacteria</taxon>
        <taxon>Sphingomonadales</taxon>
        <taxon>Sphingomonadaceae</taxon>
        <taxon>Sphingobium</taxon>
    </lineage>
</organism>
<dbReference type="Proteomes" id="UP000015531">
    <property type="component" value="Unassembled WGS sequence"/>
</dbReference>